<keyword evidence="3" id="KW-1185">Reference proteome</keyword>
<dbReference type="RefSeq" id="WP_132638375.1">
    <property type="nucleotide sequence ID" value="NZ_SMLD01000155.1"/>
</dbReference>
<dbReference type="Proteomes" id="UP000295136">
    <property type="component" value="Unassembled WGS sequence"/>
</dbReference>
<evidence type="ECO:0000256" key="1">
    <source>
        <dbReference type="SAM" id="SignalP"/>
    </source>
</evidence>
<name>A0A4R5EHE6_9ACTN</name>
<keyword evidence="1" id="KW-0732">Signal</keyword>
<evidence type="ECO:0008006" key="4">
    <source>
        <dbReference type="Google" id="ProtNLM"/>
    </source>
</evidence>
<accession>A0A4R5EHE6</accession>
<comment type="caution">
    <text evidence="2">The sequence shown here is derived from an EMBL/GenBank/DDBJ whole genome shotgun (WGS) entry which is preliminary data.</text>
</comment>
<evidence type="ECO:0000313" key="3">
    <source>
        <dbReference type="Proteomes" id="UP000295136"/>
    </source>
</evidence>
<organism evidence="2 3">
    <name type="scientific">Nonomuraea mesophila</name>
    <dbReference type="NCBI Taxonomy" id="2530382"/>
    <lineage>
        <taxon>Bacteria</taxon>
        <taxon>Bacillati</taxon>
        <taxon>Actinomycetota</taxon>
        <taxon>Actinomycetes</taxon>
        <taxon>Streptosporangiales</taxon>
        <taxon>Streptosporangiaceae</taxon>
        <taxon>Nonomuraea</taxon>
    </lineage>
</organism>
<feature type="chain" id="PRO_5020249550" description="Ricin B lectin domain-containing protein" evidence="1">
    <location>
        <begin position="26"/>
        <end position="145"/>
    </location>
</feature>
<gene>
    <name evidence="2" type="ORF">E1295_37875</name>
</gene>
<dbReference type="EMBL" id="SMLD01000155">
    <property type="protein sequence ID" value="TDE33703.1"/>
    <property type="molecule type" value="Genomic_DNA"/>
</dbReference>
<evidence type="ECO:0000313" key="2">
    <source>
        <dbReference type="EMBL" id="TDE33703.1"/>
    </source>
</evidence>
<reference evidence="2 3" key="1">
    <citation type="submission" date="2019-03" db="EMBL/GenBank/DDBJ databases">
        <title>Draft genome sequences of novel Actinobacteria.</title>
        <authorList>
            <person name="Sahin N."/>
            <person name="Ay H."/>
            <person name="Saygin H."/>
        </authorList>
    </citation>
    <scope>NUCLEOTIDE SEQUENCE [LARGE SCALE GENOMIC DNA]</scope>
    <source>
        <strain evidence="2 3">6K102</strain>
    </source>
</reference>
<sequence>MLERVLTTTVATAATLALAAAPARAGDRPWEEATYDAREGSVLVDADRKRITVCDKLRDGTAVRAEYTTTRDQAWTAQAPQGGCRTRRTWLSRITGFRLCTGHLNLGRIAWDDCRHRVRTPDAKRPRHHRPFGTVGARTARVPAF</sequence>
<proteinExistence type="predicted"/>
<feature type="signal peptide" evidence="1">
    <location>
        <begin position="1"/>
        <end position="25"/>
    </location>
</feature>
<dbReference type="AlphaFoldDB" id="A0A4R5EHE6"/>
<protein>
    <recommendedName>
        <fullName evidence="4">Ricin B lectin domain-containing protein</fullName>
    </recommendedName>
</protein>